<reference evidence="2" key="2">
    <citation type="submission" date="2020-09" db="EMBL/GenBank/DDBJ databases">
        <authorList>
            <person name="Sun Q."/>
            <person name="Kim S."/>
        </authorList>
    </citation>
    <scope>NUCLEOTIDE SEQUENCE</scope>
    <source>
        <strain evidence="2">KCTC 42731</strain>
    </source>
</reference>
<gene>
    <name evidence="2" type="ORF">GCM10017161_38030</name>
</gene>
<evidence type="ECO:0000313" key="2">
    <source>
        <dbReference type="EMBL" id="GHG04798.1"/>
    </source>
</evidence>
<name>A0A919BPI1_9GAMM</name>
<evidence type="ECO:0000313" key="3">
    <source>
        <dbReference type="Proteomes" id="UP000623842"/>
    </source>
</evidence>
<keyword evidence="3" id="KW-1185">Reference proteome</keyword>
<organism evidence="2 3">
    <name type="scientific">Thalassotalea marina</name>
    <dbReference type="NCBI Taxonomy" id="1673741"/>
    <lineage>
        <taxon>Bacteria</taxon>
        <taxon>Pseudomonadati</taxon>
        <taxon>Pseudomonadota</taxon>
        <taxon>Gammaproteobacteria</taxon>
        <taxon>Alteromonadales</taxon>
        <taxon>Colwelliaceae</taxon>
        <taxon>Thalassotalea</taxon>
    </lineage>
</organism>
<feature type="region of interest" description="Disordered" evidence="1">
    <location>
        <begin position="76"/>
        <end position="99"/>
    </location>
</feature>
<dbReference type="AlphaFoldDB" id="A0A919BPI1"/>
<comment type="caution">
    <text evidence="2">The sequence shown here is derived from an EMBL/GenBank/DDBJ whole genome shotgun (WGS) entry which is preliminary data.</text>
</comment>
<evidence type="ECO:0000256" key="1">
    <source>
        <dbReference type="SAM" id="MobiDB-lite"/>
    </source>
</evidence>
<proteinExistence type="predicted"/>
<protein>
    <submittedName>
        <fullName evidence="2">Uncharacterized protein</fullName>
    </submittedName>
</protein>
<sequence>MTSHRKKILKNVVVFQAKLAIDALRDLLLSPVSLTCAFIDVVQNNSPERSYYKKLMKLGHYSDDWLGLFVFRGADNDTPDEKTAINESKLDEHKTGKEHQQNIDKLFDKIEQTLEQQLANGATSAYAKQLVEKHLTKISQLNKQQDSKATDK</sequence>
<reference evidence="2" key="1">
    <citation type="journal article" date="2014" name="Int. J. Syst. Evol. Microbiol.">
        <title>Complete genome sequence of Corynebacterium casei LMG S-19264T (=DSM 44701T), isolated from a smear-ripened cheese.</title>
        <authorList>
            <consortium name="US DOE Joint Genome Institute (JGI-PGF)"/>
            <person name="Walter F."/>
            <person name="Albersmeier A."/>
            <person name="Kalinowski J."/>
            <person name="Ruckert C."/>
        </authorList>
    </citation>
    <scope>NUCLEOTIDE SEQUENCE</scope>
    <source>
        <strain evidence="2">KCTC 42731</strain>
    </source>
</reference>
<dbReference type="RefSeq" id="WP_189773955.1">
    <property type="nucleotide sequence ID" value="NZ_BNCK01000010.1"/>
</dbReference>
<dbReference type="Proteomes" id="UP000623842">
    <property type="component" value="Unassembled WGS sequence"/>
</dbReference>
<accession>A0A919BPI1</accession>
<dbReference type="EMBL" id="BNCK01000010">
    <property type="protein sequence ID" value="GHG04798.1"/>
    <property type="molecule type" value="Genomic_DNA"/>
</dbReference>
<feature type="compositionally biased region" description="Basic and acidic residues" evidence="1">
    <location>
        <begin position="79"/>
        <end position="99"/>
    </location>
</feature>